<dbReference type="FunFam" id="1.10.8.640:FF:000001">
    <property type="entry name" value="Cytochrome c-type biogenesis protein"/>
    <property type="match status" value="1"/>
</dbReference>
<evidence type="ECO:0000256" key="3">
    <source>
        <dbReference type="ARBA" id="ARBA00022723"/>
    </source>
</evidence>
<proteinExistence type="inferred from homology"/>
<evidence type="ECO:0000256" key="6">
    <source>
        <dbReference type="ARBA" id="ARBA00023004"/>
    </source>
</evidence>
<keyword evidence="12" id="KW-1185">Reference proteome</keyword>
<evidence type="ECO:0000256" key="8">
    <source>
        <dbReference type="ARBA" id="ARBA00060491"/>
    </source>
</evidence>
<dbReference type="KEGG" id="cmb:CSW64_06855"/>
<feature type="transmembrane region" description="Helical" evidence="9">
    <location>
        <begin position="104"/>
        <end position="123"/>
    </location>
</feature>
<feature type="signal peptide" evidence="9">
    <location>
        <begin position="1"/>
        <end position="19"/>
    </location>
</feature>
<protein>
    <recommendedName>
        <fullName evidence="9">Cytochrome c-type biogenesis protein</fullName>
    </recommendedName>
</protein>
<evidence type="ECO:0000313" key="11">
    <source>
        <dbReference type="EMBL" id="ATQ42152.1"/>
    </source>
</evidence>
<organism evidence="11 12">
    <name type="scientific">Caulobacter mirabilis</name>
    <dbReference type="NCBI Taxonomy" id="69666"/>
    <lineage>
        <taxon>Bacteria</taxon>
        <taxon>Pseudomonadati</taxon>
        <taxon>Pseudomonadota</taxon>
        <taxon>Alphaproteobacteria</taxon>
        <taxon>Caulobacterales</taxon>
        <taxon>Caulobacteraceae</taxon>
        <taxon>Caulobacter</taxon>
    </lineage>
</organism>
<keyword evidence="9" id="KW-0472">Membrane</keyword>
<evidence type="ECO:0000256" key="4">
    <source>
        <dbReference type="ARBA" id="ARBA00022729"/>
    </source>
</evidence>
<dbReference type="RefSeq" id="WP_099621409.1">
    <property type="nucleotide sequence ID" value="NZ_CP024201.1"/>
</dbReference>
<evidence type="ECO:0000256" key="2">
    <source>
        <dbReference type="ARBA" id="ARBA00022617"/>
    </source>
</evidence>
<keyword evidence="9" id="KW-0812">Transmembrane</keyword>
<feature type="domain" description="CcmH/CycL/Ccl2/NrfF N-terminal" evidence="10">
    <location>
        <begin position="10"/>
        <end position="146"/>
    </location>
</feature>
<reference evidence="11 12" key="1">
    <citation type="submission" date="2017-10" db="EMBL/GenBank/DDBJ databases">
        <title>Genome sequence of Caulobacter mirabilis FWC38.</title>
        <authorList>
            <person name="Fiebig A."/>
            <person name="Crosson S."/>
        </authorList>
    </citation>
    <scope>NUCLEOTIDE SEQUENCE [LARGE SCALE GENOMIC DNA]</scope>
    <source>
        <strain evidence="11 12">FWC 38</strain>
    </source>
</reference>
<keyword evidence="2 9" id="KW-0349">Heme</keyword>
<keyword evidence="4 9" id="KW-0732">Signal</keyword>
<keyword evidence="6 9" id="KW-0408">Iron</keyword>
<dbReference type="Pfam" id="PF03918">
    <property type="entry name" value="CcmH"/>
    <property type="match status" value="1"/>
</dbReference>
<evidence type="ECO:0000256" key="1">
    <source>
        <dbReference type="ARBA" id="ARBA00010342"/>
    </source>
</evidence>
<evidence type="ECO:0000313" key="12">
    <source>
        <dbReference type="Proteomes" id="UP000228945"/>
    </source>
</evidence>
<dbReference type="InterPro" id="IPR051263">
    <property type="entry name" value="C-type_cytochrome_biogenesis"/>
</dbReference>
<comment type="similarity">
    <text evidence="1 9">Belongs to the CcmH/CycL/Ccl2/NrfF family.</text>
</comment>
<gene>
    <name evidence="11" type="ORF">CSW64_06855</name>
</gene>
<dbReference type="AlphaFoldDB" id="A0A2D2AVV6"/>
<dbReference type="Gene3D" id="1.10.8.640">
    <property type="entry name" value="Cytochrome C biogenesis protein"/>
    <property type="match status" value="1"/>
</dbReference>
<dbReference type="CDD" id="cd16378">
    <property type="entry name" value="CcmH_N"/>
    <property type="match status" value="1"/>
</dbReference>
<evidence type="ECO:0000256" key="9">
    <source>
        <dbReference type="RuleBase" id="RU364112"/>
    </source>
</evidence>
<evidence type="ECO:0000259" key="10">
    <source>
        <dbReference type="Pfam" id="PF03918"/>
    </source>
</evidence>
<name>A0A2D2AVV6_9CAUL</name>
<dbReference type="OrthoDB" id="9804975at2"/>
<accession>A0A2D2AVV6</accession>
<dbReference type="PANTHER" id="PTHR47870">
    <property type="entry name" value="CYTOCHROME C-TYPE BIOGENESIS PROTEIN CCMH"/>
    <property type="match status" value="1"/>
</dbReference>
<feature type="chain" id="PRO_5013430396" description="Cytochrome c-type biogenesis protein" evidence="9">
    <location>
        <begin position="20"/>
        <end position="151"/>
    </location>
</feature>
<keyword evidence="5" id="KW-0201">Cytochrome c-type biogenesis</keyword>
<comment type="function">
    <text evidence="7">Required for the biogenesis of c-type cytochromes. Possible subunit of a heme lyase.</text>
</comment>
<dbReference type="Proteomes" id="UP000228945">
    <property type="component" value="Chromosome"/>
</dbReference>
<comment type="subcellular location">
    <subcellularLocation>
        <location evidence="8">Membrane</location>
        <topology evidence="8">Single-pass membrane protein</topology>
        <orientation evidence="8">Periplasmic side</orientation>
    </subcellularLocation>
</comment>
<dbReference type="EMBL" id="CP024201">
    <property type="protein sequence ID" value="ATQ42152.1"/>
    <property type="molecule type" value="Genomic_DNA"/>
</dbReference>
<dbReference type="InterPro" id="IPR038297">
    <property type="entry name" value="CcmH/CycL/NrfF/Ccl2_sf"/>
</dbReference>
<dbReference type="PANTHER" id="PTHR47870:SF1">
    <property type="entry name" value="CYTOCHROME C-TYPE BIOGENESIS PROTEIN CCMH"/>
    <property type="match status" value="1"/>
</dbReference>
<evidence type="ECO:0000256" key="7">
    <source>
        <dbReference type="ARBA" id="ARBA00037230"/>
    </source>
</evidence>
<keyword evidence="3 9" id="KW-0479">Metal-binding</keyword>
<dbReference type="GO" id="GO:0046872">
    <property type="term" value="F:metal ion binding"/>
    <property type="evidence" value="ECO:0007669"/>
    <property type="project" value="UniProtKB-KW"/>
</dbReference>
<dbReference type="GO" id="GO:0005886">
    <property type="term" value="C:plasma membrane"/>
    <property type="evidence" value="ECO:0007669"/>
    <property type="project" value="TreeGrafter"/>
</dbReference>
<dbReference type="InterPro" id="IPR005616">
    <property type="entry name" value="CcmH/CycL/Ccl2/NrfF_N"/>
</dbReference>
<keyword evidence="9" id="KW-1133">Transmembrane helix</keyword>
<evidence type="ECO:0000256" key="5">
    <source>
        <dbReference type="ARBA" id="ARBA00022748"/>
    </source>
</evidence>
<dbReference type="GO" id="GO:0017004">
    <property type="term" value="P:cytochrome complex assembly"/>
    <property type="evidence" value="ECO:0007669"/>
    <property type="project" value="UniProtKB-KW"/>
</dbReference>
<sequence>MRRLGALLTVLAAVFVMGAASDPSERLPDPAQEARARDLFREVRCLVCQNESIDDSDADLARDLRKVVREQVASGKSDVEVKRFLTDRYGEFVLLKPAFSWGNAALWLTPLLALLAGGVLLALRLRRPAAPEPLTEAEETRLAALLDDETP</sequence>